<evidence type="ECO:0000313" key="4">
    <source>
        <dbReference type="Proteomes" id="UP000231912"/>
    </source>
</evidence>
<dbReference type="RefSeq" id="WP_100757234.1">
    <property type="nucleotide sequence ID" value="NZ_NPDT01000001.1"/>
</dbReference>
<dbReference type="Pfam" id="PF01757">
    <property type="entry name" value="Acyl_transf_3"/>
    <property type="match status" value="1"/>
</dbReference>
<protein>
    <submittedName>
        <fullName evidence="3">Acyltransferase</fullName>
    </submittedName>
</protein>
<feature type="transmembrane region" description="Helical" evidence="1">
    <location>
        <begin position="352"/>
        <end position="373"/>
    </location>
</feature>
<keyword evidence="3" id="KW-0808">Transferase</keyword>
<gene>
    <name evidence="3" type="ORF">CH371_00385</name>
</gene>
<dbReference type="PANTHER" id="PTHR11161:SF68">
    <property type="entry name" value="NOSE RESISTANT-TO-FLUOXETINE PROTEIN N-TERMINAL DOMAIN-CONTAINING PROTEIN"/>
    <property type="match status" value="1"/>
</dbReference>
<dbReference type="InterPro" id="IPR052728">
    <property type="entry name" value="O2_lipid_transport_reg"/>
</dbReference>
<dbReference type="PANTHER" id="PTHR11161">
    <property type="entry name" value="O-ACYLTRANSFERASE"/>
    <property type="match status" value="1"/>
</dbReference>
<dbReference type="InterPro" id="IPR002656">
    <property type="entry name" value="Acyl_transf_3_dom"/>
</dbReference>
<name>A0A2M9ZDW4_9LEPT</name>
<evidence type="ECO:0000256" key="1">
    <source>
        <dbReference type="SAM" id="Phobius"/>
    </source>
</evidence>
<keyword evidence="1" id="KW-0472">Membrane</keyword>
<feature type="transmembrane region" description="Helical" evidence="1">
    <location>
        <begin position="222"/>
        <end position="243"/>
    </location>
</feature>
<feature type="transmembrane region" description="Helical" evidence="1">
    <location>
        <begin position="255"/>
        <end position="274"/>
    </location>
</feature>
<proteinExistence type="predicted"/>
<dbReference type="EMBL" id="NPDT01000001">
    <property type="protein sequence ID" value="PJZ66609.1"/>
    <property type="molecule type" value="Genomic_DNA"/>
</dbReference>
<feature type="domain" description="Acyltransferase 3" evidence="2">
    <location>
        <begin position="17"/>
        <end position="370"/>
    </location>
</feature>
<keyword evidence="1" id="KW-1133">Transmembrane helix</keyword>
<comment type="caution">
    <text evidence="3">The sequence shown here is derived from an EMBL/GenBank/DDBJ whole genome shotgun (WGS) entry which is preliminary data.</text>
</comment>
<dbReference type="AlphaFoldDB" id="A0A2M9ZDW4"/>
<evidence type="ECO:0000313" key="3">
    <source>
        <dbReference type="EMBL" id="PJZ66609.1"/>
    </source>
</evidence>
<sequence length="393" mass="45551">MKTYLLSIFEKKKGEIDALNGIRAIGILMVMTYHLWVSKKQMMSPMPDILLWFIRNQLMIVDVFFVLGGFLSYYGVLSSYAKEGAFPYKKFLVNRSLRILPAYYFALAFSYFYARNQIMGLASNPNPSPELVTLIAKGQAALGYIWSDVLFVSNYFPRVMDVGWYVSMEQQCYLVFVALGPFFLFNKTLRTRVIILTVLYFVPLACRFVEYSHGTMDYFATFYTQNRFDSLVAGMLLAEYVVWRKNKGPLTKSEYYAFFALGTLLLGLSYTFDWDHWIRPTLTTNFYNLGIAILILLGIQDYGIVKKVLGSVIFRPIARVSFTAYLWNIPLMGIATRWALRGETVITPWVLPKFYIVCFGFTFLVSWIIFLVIEQPILWWRDRPKSPPESKVP</sequence>
<feature type="transmembrane region" description="Helical" evidence="1">
    <location>
        <begin position="96"/>
        <end position="114"/>
    </location>
</feature>
<dbReference type="Proteomes" id="UP000231912">
    <property type="component" value="Unassembled WGS sequence"/>
</dbReference>
<feature type="transmembrane region" description="Helical" evidence="1">
    <location>
        <begin position="162"/>
        <end position="185"/>
    </location>
</feature>
<feature type="transmembrane region" description="Helical" evidence="1">
    <location>
        <begin position="317"/>
        <end position="340"/>
    </location>
</feature>
<evidence type="ECO:0000259" key="2">
    <source>
        <dbReference type="Pfam" id="PF01757"/>
    </source>
</evidence>
<feature type="transmembrane region" description="Helical" evidence="1">
    <location>
        <begin position="286"/>
        <end position="305"/>
    </location>
</feature>
<dbReference type="GO" id="GO:0016747">
    <property type="term" value="F:acyltransferase activity, transferring groups other than amino-acyl groups"/>
    <property type="evidence" value="ECO:0007669"/>
    <property type="project" value="InterPro"/>
</dbReference>
<accession>A0A2M9ZDW4</accession>
<organism evidence="3 4">
    <name type="scientific">Leptospira wolffii</name>
    <dbReference type="NCBI Taxonomy" id="409998"/>
    <lineage>
        <taxon>Bacteria</taxon>
        <taxon>Pseudomonadati</taxon>
        <taxon>Spirochaetota</taxon>
        <taxon>Spirochaetia</taxon>
        <taxon>Leptospirales</taxon>
        <taxon>Leptospiraceae</taxon>
        <taxon>Leptospira</taxon>
    </lineage>
</organism>
<feature type="transmembrane region" description="Helical" evidence="1">
    <location>
        <begin position="20"/>
        <end position="37"/>
    </location>
</feature>
<keyword evidence="3" id="KW-0012">Acyltransferase</keyword>
<feature type="transmembrane region" description="Helical" evidence="1">
    <location>
        <begin position="58"/>
        <end position="76"/>
    </location>
</feature>
<reference evidence="3 4" key="1">
    <citation type="submission" date="2017-07" db="EMBL/GenBank/DDBJ databases">
        <title>Leptospira spp. isolated from tropical soils.</title>
        <authorList>
            <person name="Thibeaux R."/>
            <person name="Iraola G."/>
            <person name="Ferres I."/>
            <person name="Bierque E."/>
            <person name="Girault D."/>
            <person name="Soupe-Gilbert M.-E."/>
            <person name="Picardeau M."/>
            <person name="Goarant C."/>
        </authorList>
    </citation>
    <scope>NUCLEOTIDE SEQUENCE [LARGE SCALE GENOMIC DNA]</scope>
    <source>
        <strain evidence="3 4">FH2-C-A2</strain>
    </source>
</reference>
<feature type="transmembrane region" description="Helical" evidence="1">
    <location>
        <begin position="192"/>
        <end position="210"/>
    </location>
</feature>
<keyword evidence="1" id="KW-0812">Transmembrane</keyword>